<keyword evidence="3" id="KW-1185">Reference proteome</keyword>
<comment type="caution">
    <text evidence="2">The sequence shown here is derived from an EMBL/GenBank/DDBJ whole genome shotgun (WGS) entry which is preliminary data.</text>
</comment>
<name>A0A9N8ZTH0_9GLOM</name>
<dbReference type="AlphaFoldDB" id="A0A9N8ZTH0"/>
<evidence type="ECO:0000256" key="1">
    <source>
        <dbReference type="SAM" id="MobiDB-lite"/>
    </source>
</evidence>
<proteinExistence type="predicted"/>
<dbReference type="Proteomes" id="UP000789508">
    <property type="component" value="Unassembled WGS sequence"/>
</dbReference>
<accession>A0A9N8ZTH0</accession>
<evidence type="ECO:0000313" key="3">
    <source>
        <dbReference type="Proteomes" id="UP000789508"/>
    </source>
</evidence>
<feature type="region of interest" description="Disordered" evidence="1">
    <location>
        <begin position="1"/>
        <end position="21"/>
    </location>
</feature>
<dbReference type="EMBL" id="CAJVPS010000745">
    <property type="protein sequence ID" value="CAG8506250.1"/>
    <property type="molecule type" value="Genomic_DNA"/>
</dbReference>
<sequence>MTTTPEVVVIPSDDEDDSNNNFYTRPSNYERVTNNSNNSFGGISYENLHFLGGPTGQVPIADETSSSLRSSSSIIFGDATSSNPRDNLFLHPAPTTVINLSVPGSQPTRAVINLDQEGTSIRGDDFSNGLTINGNSDSRSSRHHQHTSAFHPYQTVIEFTIPRSKSNNNKPPPEGHVNDLTETSIVICSECDEPLM</sequence>
<gene>
    <name evidence="2" type="ORF">ALEPTO_LOCUS3738</name>
</gene>
<protein>
    <submittedName>
        <fullName evidence="2">99_t:CDS:1</fullName>
    </submittedName>
</protein>
<evidence type="ECO:0000313" key="2">
    <source>
        <dbReference type="EMBL" id="CAG8506250.1"/>
    </source>
</evidence>
<organism evidence="2 3">
    <name type="scientific">Ambispora leptoticha</name>
    <dbReference type="NCBI Taxonomy" id="144679"/>
    <lineage>
        <taxon>Eukaryota</taxon>
        <taxon>Fungi</taxon>
        <taxon>Fungi incertae sedis</taxon>
        <taxon>Mucoromycota</taxon>
        <taxon>Glomeromycotina</taxon>
        <taxon>Glomeromycetes</taxon>
        <taxon>Archaeosporales</taxon>
        <taxon>Ambisporaceae</taxon>
        <taxon>Ambispora</taxon>
    </lineage>
</organism>
<reference evidence="2" key="1">
    <citation type="submission" date="2021-06" db="EMBL/GenBank/DDBJ databases">
        <authorList>
            <person name="Kallberg Y."/>
            <person name="Tangrot J."/>
            <person name="Rosling A."/>
        </authorList>
    </citation>
    <scope>NUCLEOTIDE SEQUENCE</scope>
    <source>
        <strain evidence="2">FL130A</strain>
    </source>
</reference>